<dbReference type="AlphaFoldDB" id="A0A0P1E6M6"/>
<dbReference type="Proteomes" id="UP000050786">
    <property type="component" value="Unassembled WGS sequence"/>
</dbReference>
<keyword evidence="2" id="KW-1185">Reference proteome</keyword>
<sequence>MNWGTTMTDDKDNLDLLFAQARQDRHELSDDLAVRILTDAESVRLGRLKPDEPKTNSLWARLLAGFGGWQGMGGLVAASMAGVWIGFSAPAFLPDPANYIYAQDVSFVVADLSLDTSFLEDAE</sequence>
<evidence type="ECO:0008006" key="3">
    <source>
        <dbReference type="Google" id="ProtNLM"/>
    </source>
</evidence>
<name>A0A0P1E6M6_9RHOB</name>
<evidence type="ECO:0000313" key="2">
    <source>
        <dbReference type="Proteomes" id="UP000050786"/>
    </source>
</evidence>
<evidence type="ECO:0000313" key="1">
    <source>
        <dbReference type="EMBL" id="CUH44439.1"/>
    </source>
</evidence>
<reference evidence="2" key="1">
    <citation type="submission" date="2015-09" db="EMBL/GenBank/DDBJ databases">
        <authorList>
            <person name="Rodrigo-Torres L."/>
            <person name="Arahal D.R."/>
        </authorList>
    </citation>
    <scope>NUCLEOTIDE SEQUENCE [LARGE SCALE GENOMIC DNA]</scope>
    <source>
        <strain evidence="2">CECT 4293</strain>
    </source>
</reference>
<gene>
    <name evidence="1" type="ORF">RUM4293_03340</name>
</gene>
<protein>
    <recommendedName>
        <fullName evidence="3">Dihydroorotate dehydrogenase</fullName>
    </recommendedName>
</protein>
<dbReference type="EMBL" id="CYPS01000046">
    <property type="protein sequence ID" value="CUH44439.1"/>
    <property type="molecule type" value="Genomic_DNA"/>
</dbReference>
<organism evidence="1 2">
    <name type="scientific">Ruegeria atlantica</name>
    <dbReference type="NCBI Taxonomy" id="81569"/>
    <lineage>
        <taxon>Bacteria</taxon>
        <taxon>Pseudomonadati</taxon>
        <taxon>Pseudomonadota</taxon>
        <taxon>Alphaproteobacteria</taxon>
        <taxon>Rhodobacterales</taxon>
        <taxon>Roseobacteraceae</taxon>
        <taxon>Ruegeria</taxon>
    </lineage>
</organism>
<accession>A0A0P1E6M6</accession>
<proteinExistence type="predicted"/>